<organism evidence="1 2">
    <name type="scientific">Streptomyces halstedii</name>
    <dbReference type="NCBI Taxonomy" id="1944"/>
    <lineage>
        <taxon>Bacteria</taxon>
        <taxon>Bacillati</taxon>
        <taxon>Actinomycetota</taxon>
        <taxon>Actinomycetes</taxon>
        <taxon>Kitasatosporales</taxon>
        <taxon>Streptomycetaceae</taxon>
        <taxon>Streptomyces</taxon>
    </lineage>
</organism>
<protein>
    <submittedName>
        <fullName evidence="1">DUF3168 domain-containing protein</fullName>
    </submittedName>
</protein>
<accession>A0ABS6TSW3</accession>
<evidence type="ECO:0000313" key="1">
    <source>
        <dbReference type="EMBL" id="MBV7671373.1"/>
    </source>
</evidence>
<dbReference type="Pfam" id="PF11367">
    <property type="entry name" value="Tail_completion_gp17"/>
    <property type="match status" value="1"/>
</dbReference>
<proteinExistence type="predicted"/>
<evidence type="ECO:0000313" key="2">
    <source>
        <dbReference type="Proteomes" id="UP000735541"/>
    </source>
</evidence>
<name>A0ABS6TSW3_STRHA</name>
<dbReference type="InterPro" id="IPR021508">
    <property type="entry name" value="Gp17-like"/>
</dbReference>
<dbReference type="EMBL" id="JAHUVW010000001">
    <property type="protein sequence ID" value="MBV7671373.1"/>
    <property type="molecule type" value="Genomic_DNA"/>
</dbReference>
<comment type="caution">
    <text evidence="1">The sequence shown here is derived from an EMBL/GenBank/DDBJ whole genome shotgun (WGS) entry which is preliminary data.</text>
</comment>
<dbReference type="Proteomes" id="UP000735541">
    <property type="component" value="Unassembled WGS sequence"/>
</dbReference>
<gene>
    <name evidence="1" type="ORF">STHAL_18145</name>
</gene>
<reference evidence="1 2" key="1">
    <citation type="submission" date="2021-07" db="EMBL/GenBank/DDBJ databases">
        <title>Sequencing Streptomyces halstedii LGO-A4 genome an citrus endophytic actinomycete.</title>
        <authorList>
            <person name="Samborskyy M."/>
            <person name="Scott N."/>
            <person name="Deglau R."/>
            <person name="Dickens S."/>
            <person name="Oliveira L.G."/>
        </authorList>
    </citation>
    <scope>NUCLEOTIDE SEQUENCE [LARGE SCALE GENOMIC DNA]</scope>
    <source>
        <strain evidence="1 2">LGO-A4</strain>
    </source>
</reference>
<sequence length="142" mass="15652">MLGVQGAMVALLRGDTALLAMVGAMRGATATPASTVYDYVPETAAYPFIVIGEAIETPDNRHGGFGRQTVPTLHVWDQYRGYARVLRVGTRVTELLDHQPLDVPGLSHVATRFEFSQTLTDPEPPGDIRHLVLRYRIVTEQH</sequence>
<keyword evidence="2" id="KW-1185">Reference proteome</keyword>
<dbReference type="Gene3D" id="3.30.2000.30">
    <property type="match status" value="1"/>
</dbReference>
<dbReference type="InterPro" id="IPR053745">
    <property type="entry name" value="Viral_Tail_Comp_sf"/>
</dbReference>